<proteinExistence type="predicted"/>
<dbReference type="Pfam" id="PF00534">
    <property type="entry name" value="Glycos_transf_1"/>
    <property type="match status" value="1"/>
</dbReference>
<gene>
    <name evidence="4" type="ordered locus">Terro_1428</name>
</gene>
<dbReference type="KEGG" id="trs:Terro_1428"/>
<keyword evidence="1 4" id="KW-0808">Transferase</keyword>
<accession>I3ZER9</accession>
<evidence type="ECO:0000313" key="4">
    <source>
        <dbReference type="EMBL" id="AFL87737.1"/>
    </source>
</evidence>
<dbReference type="Proteomes" id="UP000006056">
    <property type="component" value="Chromosome"/>
</dbReference>
<dbReference type="GO" id="GO:0009103">
    <property type="term" value="P:lipopolysaccharide biosynthetic process"/>
    <property type="evidence" value="ECO:0007669"/>
    <property type="project" value="TreeGrafter"/>
</dbReference>
<evidence type="ECO:0000256" key="1">
    <source>
        <dbReference type="ARBA" id="ARBA00022679"/>
    </source>
</evidence>
<dbReference type="Pfam" id="PF13439">
    <property type="entry name" value="Glyco_transf_4"/>
    <property type="match status" value="1"/>
</dbReference>
<dbReference type="eggNOG" id="COG0438">
    <property type="taxonomic scope" value="Bacteria"/>
</dbReference>
<feature type="domain" description="Glycosyl transferase family 1" evidence="2">
    <location>
        <begin position="188"/>
        <end position="335"/>
    </location>
</feature>
<feature type="domain" description="Glycosyltransferase subfamily 4-like N-terminal" evidence="3">
    <location>
        <begin position="19"/>
        <end position="174"/>
    </location>
</feature>
<protein>
    <submittedName>
        <fullName evidence="4">Glycosyltransferase</fullName>
    </submittedName>
</protein>
<dbReference type="Gene3D" id="3.40.50.2000">
    <property type="entry name" value="Glycogen Phosphorylase B"/>
    <property type="match status" value="2"/>
</dbReference>
<reference evidence="4 5" key="1">
    <citation type="submission" date="2012-06" db="EMBL/GenBank/DDBJ databases">
        <title>Complete genome of Terriglobus roseus DSM 18391.</title>
        <authorList>
            <consortium name="US DOE Joint Genome Institute (JGI-PGF)"/>
            <person name="Lucas S."/>
            <person name="Copeland A."/>
            <person name="Lapidus A."/>
            <person name="Glavina del Rio T."/>
            <person name="Dalin E."/>
            <person name="Tice H."/>
            <person name="Bruce D."/>
            <person name="Goodwin L."/>
            <person name="Pitluck S."/>
            <person name="Peters L."/>
            <person name="Mikhailova N."/>
            <person name="Munk A.C.C."/>
            <person name="Kyrpides N."/>
            <person name="Mavromatis K."/>
            <person name="Ivanova N."/>
            <person name="Brettin T."/>
            <person name="Detter J.C."/>
            <person name="Han C."/>
            <person name="Larimer F."/>
            <person name="Land M."/>
            <person name="Hauser L."/>
            <person name="Markowitz V."/>
            <person name="Cheng J.-F."/>
            <person name="Hugenholtz P."/>
            <person name="Woyke T."/>
            <person name="Wu D."/>
            <person name="Brambilla E."/>
            <person name="Klenk H.-P."/>
            <person name="Eisen J.A."/>
        </authorList>
    </citation>
    <scope>NUCLEOTIDE SEQUENCE [LARGE SCALE GENOMIC DNA]</scope>
    <source>
        <strain evidence="5">DSM 18391 / NRRL B-41598 / KBS 63</strain>
    </source>
</reference>
<evidence type="ECO:0000259" key="2">
    <source>
        <dbReference type="Pfam" id="PF00534"/>
    </source>
</evidence>
<dbReference type="PANTHER" id="PTHR46401">
    <property type="entry name" value="GLYCOSYLTRANSFERASE WBBK-RELATED"/>
    <property type="match status" value="1"/>
</dbReference>
<dbReference type="PANTHER" id="PTHR46401:SF2">
    <property type="entry name" value="GLYCOSYLTRANSFERASE WBBK-RELATED"/>
    <property type="match status" value="1"/>
</dbReference>
<dbReference type="STRING" id="926566.Terro_1428"/>
<dbReference type="EMBL" id="CP003379">
    <property type="protein sequence ID" value="AFL87737.1"/>
    <property type="molecule type" value="Genomic_DNA"/>
</dbReference>
<evidence type="ECO:0000259" key="3">
    <source>
        <dbReference type="Pfam" id="PF13439"/>
    </source>
</evidence>
<dbReference type="SUPFAM" id="SSF53756">
    <property type="entry name" value="UDP-Glycosyltransferase/glycogen phosphorylase"/>
    <property type="match status" value="1"/>
</dbReference>
<dbReference type="GO" id="GO:0016757">
    <property type="term" value="F:glycosyltransferase activity"/>
    <property type="evidence" value="ECO:0007669"/>
    <property type="project" value="InterPro"/>
</dbReference>
<dbReference type="HOGENOM" id="CLU_009583_27_1_0"/>
<evidence type="ECO:0000313" key="5">
    <source>
        <dbReference type="Proteomes" id="UP000006056"/>
    </source>
</evidence>
<organism evidence="4 5">
    <name type="scientific">Terriglobus roseus (strain DSM 18391 / NRRL B-41598 / KBS 63)</name>
    <dbReference type="NCBI Taxonomy" id="926566"/>
    <lineage>
        <taxon>Bacteria</taxon>
        <taxon>Pseudomonadati</taxon>
        <taxon>Acidobacteriota</taxon>
        <taxon>Terriglobia</taxon>
        <taxon>Terriglobales</taxon>
        <taxon>Acidobacteriaceae</taxon>
        <taxon>Terriglobus</taxon>
    </lineage>
</organism>
<dbReference type="InterPro" id="IPR001296">
    <property type="entry name" value="Glyco_trans_1"/>
</dbReference>
<sequence length="373" mass="41353">MRLLLIGNYAPDRQNSMLRYSDLLCREMKARGYEVRVIAPQPFATRVYDRGVVGKWLGYIDKYLIFPLQLRAVARGWDWVHVCDHSNSMYLPHVDAARSSITCHDLLAVEAALQQHSMADVGRRVSLTGRVQQSWIRKHLVKARRVICVSHATERGLRALGADGVIVTIHNPLNRAFAPASADAVQAIRTRAGLAEGEAYLLHVGGNQWYKNRVGVLRIFAELRQRSDFAAMRLVMAGKDWNGEMHAALLALGLGDAVVELKNPSDAEVEALYTGCAAMLFPSLQEGFGWPIIEAQCCGALVVTSDRDPMREIAGETALLIAPADPAAAAAEIALRWSERAVLRAEGMRNAENYTTERLMPKYDEFFRQGAIA</sequence>
<keyword evidence="5" id="KW-1185">Reference proteome</keyword>
<dbReference type="InterPro" id="IPR028098">
    <property type="entry name" value="Glyco_trans_4-like_N"/>
</dbReference>
<dbReference type="PATRIC" id="fig|926566.3.peg.1410"/>
<dbReference type="OrthoDB" id="9797829at2"/>
<name>I3ZER9_TERRK</name>
<dbReference type="AlphaFoldDB" id="I3ZER9"/>